<dbReference type="EMBL" id="JAINDJ010000004">
    <property type="protein sequence ID" value="KAG9449719.1"/>
    <property type="molecule type" value="Genomic_DNA"/>
</dbReference>
<dbReference type="AlphaFoldDB" id="A0AAV7EM65"/>
<reference evidence="1 2" key="1">
    <citation type="submission" date="2021-07" db="EMBL/GenBank/DDBJ databases">
        <title>The Aristolochia fimbriata genome: insights into angiosperm evolution, floral development and chemical biosynthesis.</title>
        <authorList>
            <person name="Jiao Y."/>
        </authorList>
    </citation>
    <scope>NUCLEOTIDE SEQUENCE [LARGE SCALE GENOMIC DNA]</scope>
    <source>
        <strain evidence="1">IBCAS-2021</strain>
        <tissue evidence="1">Leaf</tissue>
    </source>
</reference>
<sequence>MGPIALKNSIRLPEPEDAKPASIIPPYNSVNFFLLKTPENSPSVSYALVSTRRFPLFALSNSLGLSRLLLILKCSSTTGNLDSGPAAGASFLAISLGFFWSARDLMGYISVDPNAGSAWDFRWIGDD</sequence>
<evidence type="ECO:0000313" key="2">
    <source>
        <dbReference type="Proteomes" id="UP000825729"/>
    </source>
</evidence>
<gene>
    <name evidence="1" type="ORF">H6P81_009684</name>
</gene>
<dbReference type="Proteomes" id="UP000825729">
    <property type="component" value="Unassembled WGS sequence"/>
</dbReference>
<accession>A0AAV7EM65</accession>
<evidence type="ECO:0000313" key="1">
    <source>
        <dbReference type="EMBL" id="KAG9449719.1"/>
    </source>
</evidence>
<organism evidence="1 2">
    <name type="scientific">Aristolochia fimbriata</name>
    <name type="common">White veined hardy Dutchman's pipe vine</name>
    <dbReference type="NCBI Taxonomy" id="158543"/>
    <lineage>
        <taxon>Eukaryota</taxon>
        <taxon>Viridiplantae</taxon>
        <taxon>Streptophyta</taxon>
        <taxon>Embryophyta</taxon>
        <taxon>Tracheophyta</taxon>
        <taxon>Spermatophyta</taxon>
        <taxon>Magnoliopsida</taxon>
        <taxon>Magnoliidae</taxon>
        <taxon>Piperales</taxon>
        <taxon>Aristolochiaceae</taxon>
        <taxon>Aristolochia</taxon>
    </lineage>
</organism>
<keyword evidence="2" id="KW-1185">Reference proteome</keyword>
<name>A0AAV7EM65_ARIFI</name>
<protein>
    <submittedName>
        <fullName evidence="1">Uncharacterized protein</fullName>
    </submittedName>
</protein>
<comment type="caution">
    <text evidence="1">The sequence shown here is derived from an EMBL/GenBank/DDBJ whole genome shotgun (WGS) entry which is preliminary data.</text>
</comment>
<proteinExistence type="predicted"/>